<evidence type="ECO:0000313" key="10">
    <source>
        <dbReference type="EMBL" id="SHJ30850.1"/>
    </source>
</evidence>
<keyword evidence="11" id="KW-1185">Reference proteome</keyword>
<accession>A0A1M6I8Q2</accession>
<dbReference type="OrthoDB" id="9814020at2"/>
<proteinExistence type="inferred from homology"/>
<organism evidence="10 11">
    <name type="scientific">Aquimarina spongiae</name>
    <dbReference type="NCBI Taxonomy" id="570521"/>
    <lineage>
        <taxon>Bacteria</taxon>
        <taxon>Pseudomonadati</taxon>
        <taxon>Bacteroidota</taxon>
        <taxon>Flavobacteriia</taxon>
        <taxon>Flavobacteriales</taxon>
        <taxon>Flavobacteriaceae</taxon>
        <taxon>Aquimarina</taxon>
    </lineage>
</organism>
<dbReference type="AlphaFoldDB" id="A0A1M6I8Q2"/>
<comment type="similarity">
    <text evidence="8">Belongs to the TsuA/YedE (TC 9.B.102) family.</text>
</comment>
<keyword evidence="4" id="KW-0997">Cell inner membrane</keyword>
<dbReference type="Proteomes" id="UP000184432">
    <property type="component" value="Unassembled WGS sequence"/>
</dbReference>
<evidence type="ECO:0000256" key="4">
    <source>
        <dbReference type="ARBA" id="ARBA00022519"/>
    </source>
</evidence>
<evidence type="ECO:0000256" key="8">
    <source>
        <dbReference type="ARBA" id="ARBA00035655"/>
    </source>
</evidence>
<evidence type="ECO:0000256" key="5">
    <source>
        <dbReference type="ARBA" id="ARBA00022692"/>
    </source>
</evidence>
<evidence type="ECO:0000256" key="6">
    <source>
        <dbReference type="ARBA" id="ARBA00022989"/>
    </source>
</evidence>
<comment type="subcellular location">
    <subcellularLocation>
        <location evidence="1">Cell inner membrane</location>
        <topology evidence="1">Multi-pass membrane protein</topology>
    </subcellularLocation>
</comment>
<dbReference type="GO" id="GO:0005886">
    <property type="term" value="C:plasma membrane"/>
    <property type="evidence" value="ECO:0007669"/>
    <property type="project" value="UniProtKB-SubCell"/>
</dbReference>
<sequence length="185" mass="20137">MDWILEPWPWYVSGPLLTLIMFLLIMTGKRFGMSSNLRTLCTICGAGKTSDFFRFDWKAQKWNLIVVLGVIIGGYLGSNFLSTDHAVQLNDAVVLDLKQKGIDSAGKAYMPHELFSDDILTDPKILSLLVIGGILVGFGARYAGGCTSGHAISGLSNLQIPSLIAVIGFFVGGLIMVHLIFPLIF</sequence>
<feature type="transmembrane region" description="Helical" evidence="9">
    <location>
        <begin position="125"/>
        <end position="143"/>
    </location>
</feature>
<gene>
    <name evidence="10" type="ORF">SAMN04488508_107187</name>
</gene>
<feature type="transmembrane region" description="Helical" evidence="9">
    <location>
        <begin position="163"/>
        <end position="184"/>
    </location>
</feature>
<protein>
    <submittedName>
        <fullName evidence="10">Uncharacterized protein</fullName>
    </submittedName>
</protein>
<keyword evidence="6 9" id="KW-1133">Transmembrane helix</keyword>
<evidence type="ECO:0000256" key="7">
    <source>
        <dbReference type="ARBA" id="ARBA00023136"/>
    </source>
</evidence>
<keyword evidence="2" id="KW-0813">Transport</keyword>
<keyword evidence="5 9" id="KW-0812">Transmembrane</keyword>
<name>A0A1M6I8Q2_9FLAO</name>
<dbReference type="EMBL" id="FQYP01000007">
    <property type="protein sequence ID" value="SHJ30850.1"/>
    <property type="molecule type" value="Genomic_DNA"/>
</dbReference>
<feature type="transmembrane region" description="Helical" evidence="9">
    <location>
        <begin position="62"/>
        <end position="81"/>
    </location>
</feature>
<reference evidence="11" key="1">
    <citation type="submission" date="2016-11" db="EMBL/GenBank/DDBJ databases">
        <authorList>
            <person name="Varghese N."/>
            <person name="Submissions S."/>
        </authorList>
    </citation>
    <scope>NUCLEOTIDE SEQUENCE [LARGE SCALE GENOMIC DNA]</scope>
    <source>
        <strain evidence="11">DSM 22623</strain>
    </source>
</reference>
<keyword evidence="7 9" id="KW-0472">Membrane</keyword>
<dbReference type="InterPro" id="IPR007272">
    <property type="entry name" value="Sulf_transp_TsuA/YedE"/>
</dbReference>
<evidence type="ECO:0000313" key="11">
    <source>
        <dbReference type="Proteomes" id="UP000184432"/>
    </source>
</evidence>
<keyword evidence="3" id="KW-1003">Cell membrane</keyword>
<dbReference type="PANTHER" id="PTHR30574">
    <property type="entry name" value="INNER MEMBRANE PROTEIN YEDE"/>
    <property type="match status" value="1"/>
</dbReference>
<dbReference type="PANTHER" id="PTHR30574:SF1">
    <property type="entry name" value="SULPHUR TRANSPORT DOMAIN-CONTAINING PROTEIN"/>
    <property type="match status" value="1"/>
</dbReference>
<evidence type="ECO:0000256" key="2">
    <source>
        <dbReference type="ARBA" id="ARBA00022448"/>
    </source>
</evidence>
<evidence type="ECO:0000256" key="9">
    <source>
        <dbReference type="SAM" id="Phobius"/>
    </source>
</evidence>
<dbReference type="RefSeq" id="WP_073318161.1">
    <property type="nucleotide sequence ID" value="NZ_FQYP01000007.1"/>
</dbReference>
<dbReference type="Pfam" id="PF04143">
    <property type="entry name" value="Sulf_transp"/>
    <property type="match status" value="1"/>
</dbReference>
<evidence type="ECO:0000256" key="1">
    <source>
        <dbReference type="ARBA" id="ARBA00004429"/>
    </source>
</evidence>
<dbReference type="STRING" id="570521.SAMN04488508_107187"/>
<feature type="transmembrane region" description="Helical" evidence="9">
    <location>
        <begin position="12"/>
        <end position="28"/>
    </location>
</feature>
<evidence type="ECO:0000256" key="3">
    <source>
        <dbReference type="ARBA" id="ARBA00022475"/>
    </source>
</evidence>